<dbReference type="STRING" id="1748243.Tel_01495"/>
<comment type="subcellular location">
    <subcellularLocation>
        <location evidence="1">Cell membrane</location>
        <topology evidence="1">Single-pass membrane protein</topology>
    </subcellularLocation>
    <subcellularLocation>
        <location evidence="7">Cell membrane</location>
        <topology evidence="7">Single-pass type II membrane protein</topology>
    </subcellularLocation>
</comment>
<comment type="similarity">
    <text evidence="2 7">Belongs to the ExbD/TolR family.</text>
</comment>
<evidence type="ECO:0000256" key="6">
    <source>
        <dbReference type="ARBA" id="ARBA00023136"/>
    </source>
</evidence>
<evidence type="ECO:0000313" key="10">
    <source>
        <dbReference type="Proteomes" id="UP000055136"/>
    </source>
</evidence>
<evidence type="ECO:0000256" key="7">
    <source>
        <dbReference type="RuleBase" id="RU003879"/>
    </source>
</evidence>
<proteinExistence type="inferred from homology"/>
<sequence>MSAGTTDHHDQPLSEINVTPMVDIMLVLLVIFILLAPMITNALQVKLPQAKAQPLNEPVVVDLVLMPDGGLLLEGDAVTRSSVIEHLQQRLKATPELVLRLNADGMTHYETLAGVMGDLQQAGITRLALAVQPR</sequence>
<evidence type="ECO:0008006" key="11">
    <source>
        <dbReference type="Google" id="ProtNLM"/>
    </source>
</evidence>
<dbReference type="GO" id="GO:0005886">
    <property type="term" value="C:plasma membrane"/>
    <property type="evidence" value="ECO:0007669"/>
    <property type="project" value="UniProtKB-SubCell"/>
</dbReference>
<evidence type="ECO:0000256" key="5">
    <source>
        <dbReference type="ARBA" id="ARBA00022989"/>
    </source>
</evidence>
<dbReference type="GO" id="GO:0015031">
    <property type="term" value="P:protein transport"/>
    <property type="evidence" value="ECO:0007669"/>
    <property type="project" value="UniProtKB-KW"/>
</dbReference>
<dbReference type="PANTHER" id="PTHR30558">
    <property type="entry name" value="EXBD MEMBRANE COMPONENT OF PMF-DRIVEN MACROMOLECULE IMPORT SYSTEM"/>
    <property type="match status" value="1"/>
</dbReference>
<evidence type="ECO:0000256" key="1">
    <source>
        <dbReference type="ARBA" id="ARBA00004162"/>
    </source>
</evidence>
<dbReference type="Pfam" id="PF02472">
    <property type="entry name" value="ExbD"/>
    <property type="match status" value="1"/>
</dbReference>
<gene>
    <name evidence="9" type="ORF">Tel_01495</name>
</gene>
<dbReference type="Proteomes" id="UP000055136">
    <property type="component" value="Chromosome"/>
</dbReference>
<evidence type="ECO:0000256" key="2">
    <source>
        <dbReference type="ARBA" id="ARBA00005811"/>
    </source>
</evidence>
<protein>
    <recommendedName>
        <fullName evidence="11">Biopolymer transporter ExbD</fullName>
    </recommendedName>
</protein>
<dbReference type="Gene3D" id="3.30.420.270">
    <property type="match status" value="1"/>
</dbReference>
<accession>A0A0S2T9U0</accession>
<keyword evidence="7" id="KW-0653">Protein transport</keyword>
<dbReference type="PANTHER" id="PTHR30558:SF7">
    <property type="entry name" value="TOL-PAL SYSTEM PROTEIN TOLR"/>
    <property type="match status" value="1"/>
</dbReference>
<keyword evidence="4 7" id="KW-0812">Transmembrane</keyword>
<dbReference type="KEGG" id="tee:Tel_01495"/>
<dbReference type="GO" id="GO:0022857">
    <property type="term" value="F:transmembrane transporter activity"/>
    <property type="evidence" value="ECO:0007669"/>
    <property type="project" value="InterPro"/>
</dbReference>
<keyword evidence="5 8" id="KW-1133">Transmembrane helix</keyword>
<keyword evidence="7" id="KW-0813">Transport</keyword>
<keyword evidence="6 8" id="KW-0472">Membrane</keyword>
<evidence type="ECO:0000313" key="9">
    <source>
        <dbReference type="EMBL" id="ALP51915.1"/>
    </source>
</evidence>
<evidence type="ECO:0000256" key="4">
    <source>
        <dbReference type="ARBA" id="ARBA00022692"/>
    </source>
</evidence>
<reference evidence="9" key="1">
    <citation type="submission" date="2015-10" db="EMBL/GenBank/DDBJ databases">
        <title>Description of Candidatus Tenderia electrophaga gen. nov, sp. nov., an Uncultivated Electroautotroph from a Biocathode Enrichment.</title>
        <authorList>
            <person name="Eddie B.J."/>
            <person name="Malanoski A.P."/>
            <person name="Wang Z."/>
            <person name="Hall R.J."/>
            <person name="Oh S.D."/>
            <person name="Heiner C."/>
            <person name="Lin B."/>
            <person name="Strycharz-Glaven S.M."/>
        </authorList>
    </citation>
    <scope>NUCLEOTIDE SEQUENCE [LARGE SCALE GENOMIC DNA]</scope>
    <source>
        <strain evidence="9">NRL1</strain>
    </source>
</reference>
<dbReference type="EMBL" id="CP013099">
    <property type="protein sequence ID" value="ALP51915.1"/>
    <property type="molecule type" value="Genomic_DNA"/>
</dbReference>
<dbReference type="InterPro" id="IPR003400">
    <property type="entry name" value="ExbD"/>
</dbReference>
<organism evidence="9 10">
    <name type="scientific">Candidatus Tenderia electrophaga</name>
    <dbReference type="NCBI Taxonomy" id="1748243"/>
    <lineage>
        <taxon>Bacteria</taxon>
        <taxon>Pseudomonadati</taxon>
        <taxon>Pseudomonadota</taxon>
        <taxon>Gammaproteobacteria</taxon>
        <taxon>Candidatus Tenderiales</taxon>
        <taxon>Candidatus Tenderiaceae</taxon>
        <taxon>Candidatus Tenderia</taxon>
    </lineage>
</organism>
<dbReference type="AlphaFoldDB" id="A0A0S2T9U0"/>
<feature type="transmembrane region" description="Helical" evidence="8">
    <location>
        <begin position="24"/>
        <end position="43"/>
    </location>
</feature>
<name>A0A0S2T9U0_9GAMM</name>
<keyword evidence="10" id="KW-1185">Reference proteome</keyword>
<keyword evidence="3" id="KW-1003">Cell membrane</keyword>
<evidence type="ECO:0000256" key="3">
    <source>
        <dbReference type="ARBA" id="ARBA00022475"/>
    </source>
</evidence>
<evidence type="ECO:0000256" key="8">
    <source>
        <dbReference type="SAM" id="Phobius"/>
    </source>
</evidence>